<accession>A0AAQ3TQR6</accession>
<keyword evidence="7" id="KW-0812">Transmembrane</keyword>
<evidence type="ECO:0000313" key="11">
    <source>
        <dbReference type="Proteomes" id="UP001341281"/>
    </source>
</evidence>
<evidence type="ECO:0000259" key="9">
    <source>
        <dbReference type="PROSITE" id="PS50271"/>
    </source>
</evidence>
<evidence type="ECO:0000313" key="10">
    <source>
        <dbReference type="EMBL" id="WVZ77599.1"/>
    </source>
</evidence>
<name>A0AAQ3TQR6_PASNO</name>
<keyword evidence="11" id="KW-1185">Reference proteome</keyword>
<dbReference type="PANTHER" id="PTHR24007:SF7">
    <property type="entry name" value="BRCA1-ASSOCIATED PROTEIN"/>
    <property type="match status" value="1"/>
</dbReference>
<dbReference type="EMBL" id="CP144749">
    <property type="protein sequence ID" value="WVZ77599.1"/>
    <property type="molecule type" value="Genomic_DNA"/>
</dbReference>
<protein>
    <recommendedName>
        <fullName evidence="12">BRCA1-associated protein</fullName>
    </recommendedName>
</protein>
<evidence type="ECO:0000256" key="1">
    <source>
        <dbReference type="ARBA" id="ARBA00022723"/>
    </source>
</evidence>
<dbReference type="GO" id="GO:0061630">
    <property type="term" value="F:ubiquitin protein ligase activity"/>
    <property type="evidence" value="ECO:0007669"/>
    <property type="project" value="TreeGrafter"/>
</dbReference>
<gene>
    <name evidence="10" type="ORF">U9M48_025452</name>
</gene>
<feature type="region of interest" description="Disordered" evidence="6">
    <location>
        <begin position="557"/>
        <end position="585"/>
    </location>
</feature>
<dbReference type="InterPro" id="IPR047243">
    <property type="entry name" value="RING-H2_BRAP2"/>
</dbReference>
<dbReference type="Pfam" id="PF13639">
    <property type="entry name" value="zf-RING_2"/>
    <property type="match status" value="1"/>
</dbReference>
<dbReference type="Pfam" id="PF07576">
    <property type="entry name" value="BRAP2"/>
    <property type="match status" value="1"/>
</dbReference>
<feature type="coiled-coil region" evidence="5">
    <location>
        <begin position="439"/>
        <end position="539"/>
    </location>
</feature>
<evidence type="ECO:0008006" key="12">
    <source>
        <dbReference type="Google" id="ProtNLM"/>
    </source>
</evidence>
<feature type="region of interest" description="Disordered" evidence="6">
    <location>
        <begin position="56"/>
        <end position="78"/>
    </location>
</feature>
<feature type="domain" description="RING-type" evidence="8">
    <location>
        <begin position="225"/>
        <end position="265"/>
    </location>
</feature>
<dbReference type="PROSITE" id="PS50089">
    <property type="entry name" value="ZF_RING_2"/>
    <property type="match status" value="1"/>
</dbReference>
<keyword evidence="3" id="KW-0862">Zinc</keyword>
<dbReference type="SMART" id="SM00290">
    <property type="entry name" value="ZnF_UBP"/>
    <property type="match status" value="1"/>
</dbReference>
<dbReference type="InterPro" id="IPR011422">
    <property type="entry name" value="BRAP2/ETP1_RRM"/>
</dbReference>
<organism evidence="10 11">
    <name type="scientific">Paspalum notatum var. saurae</name>
    <dbReference type="NCBI Taxonomy" id="547442"/>
    <lineage>
        <taxon>Eukaryota</taxon>
        <taxon>Viridiplantae</taxon>
        <taxon>Streptophyta</taxon>
        <taxon>Embryophyta</taxon>
        <taxon>Tracheophyta</taxon>
        <taxon>Spermatophyta</taxon>
        <taxon>Magnoliopsida</taxon>
        <taxon>Liliopsida</taxon>
        <taxon>Poales</taxon>
        <taxon>Poaceae</taxon>
        <taxon>PACMAD clade</taxon>
        <taxon>Panicoideae</taxon>
        <taxon>Andropogonodae</taxon>
        <taxon>Paspaleae</taxon>
        <taxon>Paspalinae</taxon>
        <taxon>Paspalum</taxon>
    </lineage>
</organism>
<proteinExistence type="predicted"/>
<keyword evidence="1" id="KW-0479">Metal-binding</keyword>
<evidence type="ECO:0000259" key="8">
    <source>
        <dbReference type="PROSITE" id="PS50089"/>
    </source>
</evidence>
<feature type="transmembrane region" description="Helical" evidence="7">
    <location>
        <begin position="286"/>
        <end position="307"/>
    </location>
</feature>
<keyword evidence="5" id="KW-0175">Coiled coil</keyword>
<evidence type="ECO:0000256" key="6">
    <source>
        <dbReference type="SAM" id="MobiDB-lite"/>
    </source>
</evidence>
<evidence type="ECO:0000256" key="4">
    <source>
        <dbReference type="PROSITE-ProRule" id="PRU00502"/>
    </source>
</evidence>
<dbReference type="CDD" id="cd16457">
    <property type="entry name" value="RING-H2_BRAP2"/>
    <property type="match status" value="1"/>
</dbReference>
<dbReference type="Proteomes" id="UP001341281">
    <property type="component" value="Chromosome 05"/>
</dbReference>
<evidence type="ECO:0000256" key="2">
    <source>
        <dbReference type="ARBA" id="ARBA00022771"/>
    </source>
</evidence>
<keyword evidence="2 4" id="KW-0863">Zinc-finger</keyword>
<evidence type="ECO:0000256" key="3">
    <source>
        <dbReference type="ARBA" id="ARBA00022833"/>
    </source>
</evidence>
<dbReference type="InterPro" id="IPR001841">
    <property type="entry name" value="Znf_RING"/>
</dbReference>
<keyword evidence="7" id="KW-1133">Transmembrane helix</keyword>
<dbReference type="PANTHER" id="PTHR24007">
    <property type="entry name" value="BRCA1-ASSOCIATED PROTEIN"/>
    <property type="match status" value="1"/>
</dbReference>
<dbReference type="Pfam" id="PF02148">
    <property type="entry name" value="zf-UBP"/>
    <property type="match status" value="1"/>
</dbReference>
<feature type="domain" description="UBP-type" evidence="9">
    <location>
        <begin position="298"/>
        <end position="398"/>
    </location>
</feature>
<dbReference type="InterPro" id="IPR013083">
    <property type="entry name" value="Znf_RING/FYVE/PHD"/>
</dbReference>
<keyword evidence="7" id="KW-0472">Membrane</keyword>
<dbReference type="CDD" id="cd12437">
    <property type="entry name" value="RRM_BRAP2_like"/>
    <property type="match status" value="1"/>
</dbReference>
<dbReference type="GO" id="GO:0005737">
    <property type="term" value="C:cytoplasm"/>
    <property type="evidence" value="ECO:0007669"/>
    <property type="project" value="TreeGrafter"/>
</dbReference>
<evidence type="ECO:0000256" key="5">
    <source>
        <dbReference type="SAM" id="Coils"/>
    </source>
</evidence>
<evidence type="ECO:0000256" key="7">
    <source>
        <dbReference type="SAM" id="Phobius"/>
    </source>
</evidence>
<dbReference type="InterPro" id="IPR001607">
    <property type="entry name" value="Znf_UBP"/>
</dbReference>
<dbReference type="SMART" id="SM00184">
    <property type="entry name" value="RING"/>
    <property type="match status" value="1"/>
</dbReference>
<dbReference type="GO" id="GO:0016567">
    <property type="term" value="P:protein ubiquitination"/>
    <property type="evidence" value="ECO:0007669"/>
    <property type="project" value="TreeGrafter"/>
</dbReference>
<dbReference type="PROSITE" id="PS50271">
    <property type="entry name" value="ZF_UBP"/>
    <property type="match status" value="1"/>
</dbReference>
<dbReference type="GO" id="GO:0007265">
    <property type="term" value="P:Ras protein signal transduction"/>
    <property type="evidence" value="ECO:0007669"/>
    <property type="project" value="TreeGrafter"/>
</dbReference>
<sequence>MTGGVSSPSSRWDHGPWCAPARETKTPSLGFLPGSLGNFQKYPCLISSPSPLLRAPAMATGGKPAASLPPPATPSSSARALESVHFSSGNPRIEETRGVVVLHPDPPTASRWPHLPVGRKPRVCVLAVPNHMTYADFCRFCGAFVPHTLEMRIVRTDGAEDQYSVLIKFDTQNSTDSFYKHFNGKQFSSLEGDVCHVRFVEDVHYTQLIERAHSSATSLAEQPTCPVCLERLDQDPGGILTTICNHSFHCSCISKWTDSSCPNCSMKLNYAIGAIGHNFCHKEKTYYAILLCLLAALATCVYIGGIFQVCRYCQQQPEKSMCSICGTLENLWICVICGHVGCGRYKGGHAIEHWKETQHCYSLELETQKVWDYAGDNYVHRLIQSKTDGKLVEYNCHGGHAADSTCSLCSGNVAMSEALLNSKFEAIVEEYNDLLTSQLEKQRNYYESLLLEVNEETEKEISAATEKAVSIKIQKLEAKLDKCTEEKKFLDEVNGNLVKNQEMWIETIRKAQAREQAALRLKDEKVKKLEEELSDLIAHFECQSAIAEAPESISSDIQGGTILPIPPASSSSSSPVGGTINGKQN</sequence>
<reference evidence="10 11" key="1">
    <citation type="submission" date="2024-02" db="EMBL/GenBank/DDBJ databases">
        <title>High-quality chromosome-scale genome assembly of Pensacola bahiagrass (Paspalum notatum Flugge var. saurae).</title>
        <authorList>
            <person name="Vega J.M."/>
            <person name="Podio M."/>
            <person name="Orjuela J."/>
            <person name="Siena L.A."/>
            <person name="Pessino S.C."/>
            <person name="Combes M.C."/>
            <person name="Mariac C."/>
            <person name="Albertini E."/>
            <person name="Pupilli F."/>
            <person name="Ortiz J.P.A."/>
            <person name="Leblanc O."/>
        </authorList>
    </citation>
    <scope>NUCLEOTIDE SEQUENCE [LARGE SCALE GENOMIC DNA]</scope>
    <source>
        <strain evidence="10">R1</strain>
        <tissue evidence="10">Leaf</tissue>
    </source>
</reference>
<dbReference type="GO" id="GO:0008270">
    <property type="term" value="F:zinc ion binding"/>
    <property type="evidence" value="ECO:0007669"/>
    <property type="project" value="UniProtKB-KW"/>
</dbReference>
<dbReference type="Gene3D" id="3.30.40.10">
    <property type="entry name" value="Zinc/RING finger domain, C3HC4 (zinc finger)"/>
    <property type="match status" value="2"/>
</dbReference>
<dbReference type="SUPFAM" id="SSF57850">
    <property type="entry name" value="RING/U-box"/>
    <property type="match status" value="2"/>
</dbReference>
<dbReference type="AlphaFoldDB" id="A0AAQ3TQR6"/>